<reference evidence="2" key="1">
    <citation type="journal article" date="2023" name="G3 (Bethesda)">
        <title>Whole genome assemblies of Zophobas morio and Tenebrio molitor.</title>
        <authorList>
            <person name="Kaur S."/>
            <person name="Stinson S.A."/>
            <person name="diCenzo G.C."/>
        </authorList>
    </citation>
    <scope>NUCLEOTIDE SEQUENCE</scope>
    <source>
        <strain evidence="2">QUZm001</strain>
    </source>
</reference>
<accession>A0AA38HNZ2</accession>
<dbReference type="Proteomes" id="UP001168821">
    <property type="component" value="Unassembled WGS sequence"/>
</dbReference>
<feature type="region of interest" description="Disordered" evidence="1">
    <location>
        <begin position="313"/>
        <end position="360"/>
    </location>
</feature>
<feature type="compositionally biased region" description="Basic residues" evidence="1">
    <location>
        <begin position="1"/>
        <end position="13"/>
    </location>
</feature>
<proteinExistence type="predicted"/>
<evidence type="ECO:0000256" key="1">
    <source>
        <dbReference type="SAM" id="MobiDB-lite"/>
    </source>
</evidence>
<name>A0AA38HNZ2_9CUCU</name>
<keyword evidence="3" id="KW-1185">Reference proteome</keyword>
<feature type="compositionally biased region" description="Basic and acidic residues" evidence="1">
    <location>
        <begin position="18"/>
        <end position="37"/>
    </location>
</feature>
<feature type="compositionally biased region" description="Basic and acidic residues" evidence="1">
    <location>
        <begin position="61"/>
        <end position="76"/>
    </location>
</feature>
<evidence type="ECO:0000313" key="3">
    <source>
        <dbReference type="Proteomes" id="UP001168821"/>
    </source>
</evidence>
<dbReference type="AlphaFoldDB" id="A0AA38HNZ2"/>
<sequence>MGHHKSRKRRHRSSSSSEDDRRELWKRLRRLEAERHRSPPYSPSSGRVLRGADEPSTSSGHELRAVNEHPHDDVGRRLRGTATPGSAALDAAGEIGCHSNQSVQSEPTHLSDREANLDAAQPVFQEHDDVALDPHVLEMHGETGPSAAAPYQFHSTLSASWKRICCQGLDPAKKSTLLKDVVIPSNGEFLIPPKLNPIVRTILSGPNQTRDDSRCAAQAQLGQGLSFLGKSINEIITNHNTSASQVLPLLTQAGQVFTDLRFCLPKNRRELIAPSISKSVTEPTRDTPPGEFLFGDDLTERVKNAKSLEKASQELKQKSTLTPTKKFTPYSTSTPAYRTTQQQHGSYRQNLNRPGSSHHH</sequence>
<comment type="caution">
    <text evidence="2">The sequence shown here is derived from an EMBL/GenBank/DDBJ whole genome shotgun (WGS) entry which is preliminary data.</text>
</comment>
<dbReference type="PANTHER" id="PTHR34239">
    <property type="entry name" value="APPLE DOMAIN-CONTAINING PROTEIN"/>
    <property type="match status" value="1"/>
</dbReference>
<evidence type="ECO:0000313" key="2">
    <source>
        <dbReference type="EMBL" id="KAJ3641430.1"/>
    </source>
</evidence>
<protein>
    <submittedName>
        <fullName evidence="2">Uncharacterized protein</fullName>
    </submittedName>
</protein>
<feature type="compositionally biased region" description="Polar residues" evidence="1">
    <location>
        <begin position="318"/>
        <end position="360"/>
    </location>
</feature>
<gene>
    <name evidence="2" type="ORF">Zmor_027937</name>
</gene>
<dbReference type="EMBL" id="JALNTZ010000009">
    <property type="protein sequence ID" value="KAJ3641430.1"/>
    <property type="molecule type" value="Genomic_DNA"/>
</dbReference>
<dbReference type="PANTHER" id="PTHR34239:SF2">
    <property type="entry name" value="TRANSPOSABLE ELEMENT P TRANSPOSASE_THAP9 CONSERVED DOMAIN-CONTAINING PROTEIN"/>
    <property type="match status" value="1"/>
</dbReference>
<organism evidence="2 3">
    <name type="scientific">Zophobas morio</name>
    <dbReference type="NCBI Taxonomy" id="2755281"/>
    <lineage>
        <taxon>Eukaryota</taxon>
        <taxon>Metazoa</taxon>
        <taxon>Ecdysozoa</taxon>
        <taxon>Arthropoda</taxon>
        <taxon>Hexapoda</taxon>
        <taxon>Insecta</taxon>
        <taxon>Pterygota</taxon>
        <taxon>Neoptera</taxon>
        <taxon>Endopterygota</taxon>
        <taxon>Coleoptera</taxon>
        <taxon>Polyphaga</taxon>
        <taxon>Cucujiformia</taxon>
        <taxon>Tenebrionidae</taxon>
        <taxon>Zophobas</taxon>
    </lineage>
</organism>
<feature type="region of interest" description="Disordered" evidence="1">
    <location>
        <begin position="1"/>
        <end position="84"/>
    </location>
</feature>